<gene>
    <name evidence="6" type="ORF">H9741_06050</name>
</gene>
<keyword evidence="3" id="KW-0479">Metal-binding</keyword>
<evidence type="ECO:0000256" key="4">
    <source>
        <dbReference type="ARBA" id="ARBA00023004"/>
    </source>
</evidence>
<protein>
    <recommendedName>
        <fullName evidence="8">4-hydroxy-3-methylbut-2-enyl diphosphate reductase</fullName>
    </recommendedName>
</protein>
<keyword evidence="2" id="KW-0004">4Fe-4S</keyword>
<dbReference type="EMBL" id="DXFX01000075">
    <property type="protein sequence ID" value="HIX08012.1"/>
    <property type="molecule type" value="Genomic_DNA"/>
</dbReference>
<comment type="caution">
    <text evidence="6">The sequence shown here is derived from an EMBL/GenBank/DDBJ whole genome shotgun (WGS) entry which is preliminary data.</text>
</comment>
<dbReference type="Proteomes" id="UP000824204">
    <property type="component" value="Unassembled WGS sequence"/>
</dbReference>
<evidence type="ECO:0008006" key="8">
    <source>
        <dbReference type="Google" id="ProtNLM"/>
    </source>
</evidence>
<dbReference type="InterPro" id="IPR003451">
    <property type="entry name" value="LytB/IspH"/>
</dbReference>
<evidence type="ECO:0000256" key="5">
    <source>
        <dbReference type="ARBA" id="ARBA00023014"/>
    </source>
</evidence>
<dbReference type="Pfam" id="PF02401">
    <property type="entry name" value="LYTB"/>
    <property type="match status" value="1"/>
</dbReference>
<dbReference type="PANTHER" id="PTHR30426:SF0">
    <property type="entry name" value="4-HYDROXY-3-METHYLBUT-2-ENYL DIPHOSPHATE REDUCTASE"/>
    <property type="match status" value="1"/>
</dbReference>
<name>A0A9D1V8D9_9FIRM</name>
<reference evidence="6" key="2">
    <citation type="submission" date="2021-04" db="EMBL/GenBank/DDBJ databases">
        <authorList>
            <person name="Gilroy R."/>
        </authorList>
    </citation>
    <scope>NUCLEOTIDE SEQUENCE</scope>
    <source>
        <strain evidence="6">811</strain>
    </source>
</reference>
<dbReference type="GO" id="GO:0046872">
    <property type="term" value="F:metal ion binding"/>
    <property type="evidence" value="ECO:0007669"/>
    <property type="project" value="UniProtKB-KW"/>
</dbReference>
<proteinExistence type="predicted"/>
<dbReference type="Gene3D" id="3.40.1010.20">
    <property type="entry name" value="4-hydroxy-3-methylbut-2-enyl diphosphate reductase, catalytic domain"/>
    <property type="match status" value="1"/>
</dbReference>
<comment type="cofactor">
    <cofactor evidence="1">
        <name>[4Fe-4S] cluster</name>
        <dbReference type="ChEBI" id="CHEBI:49883"/>
    </cofactor>
</comment>
<feature type="non-terminal residue" evidence="6">
    <location>
        <position position="161"/>
    </location>
</feature>
<dbReference type="Gene3D" id="3.40.50.11270">
    <property type="match status" value="1"/>
</dbReference>
<sequence length="161" mass="17127">MNVTVARSSGFCRGVQNAVDTAMSVPPQNTYLLGELIHNPEVTKQVSERGIKTVADVSEVPDGATLILRSHGVGKSVYAECKARGIKVLDCTCPFVRHIQKIAEEQSAKGKTIVVIGEKQHPEVAGVCGWCSGESVVIDSDDEAAILPLQDKNIAVVAQTT</sequence>
<dbReference type="GO" id="GO:0051539">
    <property type="term" value="F:4 iron, 4 sulfur cluster binding"/>
    <property type="evidence" value="ECO:0007669"/>
    <property type="project" value="UniProtKB-KW"/>
</dbReference>
<evidence type="ECO:0000313" key="7">
    <source>
        <dbReference type="Proteomes" id="UP000824204"/>
    </source>
</evidence>
<evidence type="ECO:0000256" key="1">
    <source>
        <dbReference type="ARBA" id="ARBA00001966"/>
    </source>
</evidence>
<dbReference type="GO" id="GO:0050992">
    <property type="term" value="P:dimethylallyl diphosphate biosynthetic process"/>
    <property type="evidence" value="ECO:0007669"/>
    <property type="project" value="InterPro"/>
</dbReference>
<reference evidence="6" key="1">
    <citation type="journal article" date="2021" name="PeerJ">
        <title>Extensive microbial diversity within the chicken gut microbiome revealed by metagenomics and culture.</title>
        <authorList>
            <person name="Gilroy R."/>
            <person name="Ravi A."/>
            <person name="Getino M."/>
            <person name="Pursley I."/>
            <person name="Horton D.L."/>
            <person name="Alikhan N.F."/>
            <person name="Baker D."/>
            <person name="Gharbi K."/>
            <person name="Hall N."/>
            <person name="Watson M."/>
            <person name="Adriaenssens E.M."/>
            <person name="Foster-Nyarko E."/>
            <person name="Jarju S."/>
            <person name="Secka A."/>
            <person name="Antonio M."/>
            <person name="Oren A."/>
            <person name="Chaudhuri R.R."/>
            <person name="La Ragione R."/>
            <person name="Hildebrand F."/>
            <person name="Pallen M.J."/>
        </authorList>
    </citation>
    <scope>NUCLEOTIDE SEQUENCE</scope>
    <source>
        <strain evidence="6">811</strain>
    </source>
</reference>
<keyword evidence="5" id="KW-0411">Iron-sulfur</keyword>
<keyword evidence="4" id="KW-0408">Iron</keyword>
<organism evidence="6 7">
    <name type="scientific">Candidatus Borkfalkia faecipullorum</name>
    <dbReference type="NCBI Taxonomy" id="2838510"/>
    <lineage>
        <taxon>Bacteria</taxon>
        <taxon>Bacillati</taxon>
        <taxon>Bacillota</taxon>
        <taxon>Clostridia</taxon>
        <taxon>Christensenellales</taxon>
        <taxon>Christensenellaceae</taxon>
        <taxon>Candidatus Borkfalkia</taxon>
    </lineage>
</organism>
<dbReference type="GO" id="GO:0019288">
    <property type="term" value="P:isopentenyl diphosphate biosynthetic process, methylerythritol 4-phosphate pathway"/>
    <property type="evidence" value="ECO:0007669"/>
    <property type="project" value="InterPro"/>
</dbReference>
<evidence type="ECO:0000256" key="2">
    <source>
        <dbReference type="ARBA" id="ARBA00022485"/>
    </source>
</evidence>
<dbReference type="GO" id="GO:0051745">
    <property type="term" value="F:4-hydroxy-3-methylbut-2-enyl diphosphate reductase activity"/>
    <property type="evidence" value="ECO:0007669"/>
    <property type="project" value="InterPro"/>
</dbReference>
<evidence type="ECO:0000256" key="3">
    <source>
        <dbReference type="ARBA" id="ARBA00022723"/>
    </source>
</evidence>
<dbReference type="AlphaFoldDB" id="A0A9D1V8D9"/>
<accession>A0A9D1V8D9</accession>
<dbReference type="PANTHER" id="PTHR30426">
    <property type="entry name" value="4-HYDROXY-3-METHYLBUT-2-ENYL DIPHOSPHATE REDUCTASE"/>
    <property type="match status" value="1"/>
</dbReference>
<evidence type="ECO:0000313" key="6">
    <source>
        <dbReference type="EMBL" id="HIX08012.1"/>
    </source>
</evidence>